<dbReference type="AlphaFoldDB" id="A0A821J642"/>
<gene>
    <name evidence="3" type="ORF">BYL167_LOCUS50370</name>
    <name evidence="4" type="ORF">BYL167_LOCUS53369</name>
    <name evidence="6" type="ORF">GIL414_LOCUS58728</name>
    <name evidence="7" type="ORF">GIL414_LOCUS62798</name>
    <name evidence="1" type="ORF">OVN521_LOCUS33106</name>
    <name evidence="2" type="ORF">OVN521_LOCUS48777</name>
    <name evidence="5" type="ORF">SMN809_LOCUS57293</name>
    <name evidence="8" type="ORF">SMN809_LOCUS63626</name>
</gene>
<evidence type="ECO:0000313" key="8">
    <source>
        <dbReference type="EMBL" id="CAF5145875.1"/>
    </source>
</evidence>
<dbReference type="Proteomes" id="UP000681967">
    <property type="component" value="Unassembled WGS sequence"/>
</dbReference>
<reference evidence="2" key="1">
    <citation type="submission" date="2021-02" db="EMBL/GenBank/DDBJ databases">
        <authorList>
            <person name="Nowell W R."/>
        </authorList>
    </citation>
    <scope>NUCLEOTIDE SEQUENCE</scope>
</reference>
<dbReference type="Proteomes" id="UP000681720">
    <property type="component" value="Unassembled WGS sequence"/>
</dbReference>
<organism evidence="2 9">
    <name type="scientific">Rotaria magnacalcarata</name>
    <dbReference type="NCBI Taxonomy" id="392030"/>
    <lineage>
        <taxon>Eukaryota</taxon>
        <taxon>Metazoa</taxon>
        <taxon>Spiralia</taxon>
        <taxon>Gnathifera</taxon>
        <taxon>Rotifera</taxon>
        <taxon>Eurotatoria</taxon>
        <taxon>Bdelloidea</taxon>
        <taxon>Philodinida</taxon>
        <taxon>Philodinidae</taxon>
        <taxon>Rotaria</taxon>
    </lineage>
</organism>
<proteinExistence type="predicted"/>
<evidence type="ECO:0000313" key="4">
    <source>
        <dbReference type="EMBL" id="CAF4932571.1"/>
    </source>
</evidence>
<accession>A0A821J642</accession>
<dbReference type="EMBL" id="CAJOBG010103292">
    <property type="protein sequence ID" value="CAF4711950.1"/>
    <property type="molecule type" value="Genomic_DNA"/>
</dbReference>
<comment type="caution">
    <text evidence="2">The sequence shown here is derived from an EMBL/GenBank/DDBJ whole genome shotgun (WGS) entry which is preliminary data.</text>
</comment>
<protein>
    <submittedName>
        <fullName evidence="2">Uncharacterized protein</fullName>
    </submittedName>
</protein>
<dbReference type="Proteomes" id="UP000663866">
    <property type="component" value="Unassembled WGS sequence"/>
</dbReference>
<evidence type="ECO:0000313" key="1">
    <source>
        <dbReference type="EMBL" id="CAF4357954.1"/>
    </source>
</evidence>
<dbReference type="EMBL" id="CAJOBJ010255709">
    <property type="protein sequence ID" value="CAF5102377.1"/>
    <property type="molecule type" value="Genomic_DNA"/>
</dbReference>
<dbReference type="EMBL" id="CAJOBH010153852">
    <property type="protein sequence ID" value="CAF4855528.1"/>
    <property type="molecule type" value="Genomic_DNA"/>
</dbReference>
<evidence type="ECO:0000313" key="3">
    <source>
        <dbReference type="EMBL" id="CAF4855528.1"/>
    </source>
</evidence>
<evidence type="ECO:0000313" key="9">
    <source>
        <dbReference type="Proteomes" id="UP000663866"/>
    </source>
</evidence>
<dbReference type="EMBL" id="CAJOBH010178581">
    <property type="protein sequence ID" value="CAF4932571.1"/>
    <property type="molecule type" value="Genomic_DNA"/>
</dbReference>
<dbReference type="EMBL" id="CAJOBI010209108">
    <property type="protein sequence ID" value="CAF5013363.1"/>
    <property type="molecule type" value="Genomic_DNA"/>
</dbReference>
<evidence type="ECO:0000313" key="2">
    <source>
        <dbReference type="EMBL" id="CAF4711950.1"/>
    </source>
</evidence>
<sequence length="27" mass="3246">MNYYCSFDKSLKNYDGQPSSYNECKEM</sequence>
<name>A0A821J642_9BILA</name>
<dbReference type="EMBL" id="CAJOBJ010218567">
    <property type="protein sequence ID" value="CAF5027823.1"/>
    <property type="molecule type" value="Genomic_DNA"/>
</dbReference>
<dbReference type="Proteomes" id="UP000676336">
    <property type="component" value="Unassembled WGS sequence"/>
</dbReference>
<feature type="non-terminal residue" evidence="2">
    <location>
        <position position="27"/>
    </location>
</feature>
<keyword evidence="9" id="KW-1185">Reference proteome</keyword>
<evidence type="ECO:0000313" key="7">
    <source>
        <dbReference type="EMBL" id="CAF5102377.1"/>
    </source>
</evidence>
<dbReference type="EMBL" id="CAJOBI010277666">
    <property type="protein sequence ID" value="CAF5145875.1"/>
    <property type="molecule type" value="Genomic_DNA"/>
</dbReference>
<dbReference type="EMBL" id="CAJOBG010031334">
    <property type="protein sequence ID" value="CAF4357954.1"/>
    <property type="molecule type" value="Genomic_DNA"/>
</dbReference>
<evidence type="ECO:0000313" key="6">
    <source>
        <dbReference type="EMBL" id="CAF5027823.1"/>
    </source>
</evidence>
<evidence type="ECO:0000313" key="5">
    <source>
        <dbReference type="EMBL" id="CAF5013363.1"/>
    </source>
</evidence>